<evidence type="ECO:0000256" key="4">
    <source>
        <dbReference type="ARBA" id="ARBA00022692"/>
    </source>
</evidence>
<keyword evidence="4 7" id="KW-0812">Transmembrane</keyword>
<dbReference type="InterPro" id="IPR027469">
    <property type="entry name" value="Cation_efflux_TMD_sf"/>
</dbReference>
<feature type="domain" description="Cation efflux protein cytoplasmic" evidence="9">
    <location>
        <begin position="224"/>
        <end position="298"/>
    </location>
</feature>
<evidence type="ECO:0000256" key="6">
    <source>
        <dbReference type="ARBA" id="ARBA00023136"/>
    </source>
</evidence>
<feature type="transmembrane region" description="Helical" evidence="7">
    <location>
        <begin position="26"/>
        <end position="47"/>
    </location>
</feature>
<gene>
    <name evidence="10" type="ORF">CJ191_04845</name>
</gene>
<evidence type="ECO:0000256" key="5">
    <source>
        <dbReference type="ARBA" id="ARBA00022989"/>
    </source>
</evidence>
<keyword evidence="6 7" id="KW-0472">Membrane</keyword>
<dbReference type="InterPro" id="IPR058533">
    <property type="entry name" value="Cation_efflux_TM"/>
</dbReference>
<dbReference type="SUPFAM" id="SSF161111">
    <property type="entry name" value="Cation efflux protein transmembrane domain-like"/>
    <property type="match status" value="1"/>
</dbReference>
<dbReference type="NCBIfam" id="TIGR01297">
    <property type="entry name" value="CDF"/>
    <property type="match status" value="1"/>
</dbReference>
<feature type="domain" description="Cation efflux protein transmembrane" evidence="8">
    <location>
        <begin position="27"/>
        <end position="218"/>
    </location>
</feature>
<dbReference type="Pfam" id="PF01545">
    <property type="entry name" value="Cation_efflux"/>
    <property type="match status" value="1"/>
</dbReference>
<dbReference type="PANTHER" id="PTHR43840">
    <property type="entry name" value="MITOCHONDRIAL METAL TRANSPORTER 1-RELATED"/>
    <property type="match status" value="1"/>
</dbReference>
<evidence type="ECO:0000313" key="10">
    <source>
        <dbReference type="EMBL" id="PMC79785.1"/>
    </source>
</evidence>
<keyword evidence="11" id="KW-1185">Reference proteome</keyword>
<evidence type="ECO:0000256" key="3">
    <source>
        <dbReference type="ARBA" id="ARBA00022448"/>
    </source>
</evidence>
<dbReference type="Proteomes" id="UP000235701">
    <property type="component" value="Unassembled WGS sequence"/>
</dbReference>
<dbReference type="RefSeq" id="WP_070468535.1">
    <property type="nucleotide sequence ID" value="NZ_PNHQ01000009.1"/>
</dbReference>
<comment type="similarity">
    <text evidence="2">Belongs to the cation diffusion facilitator (CDF) transporter (TC 2.A.4) family.</text>
</comment>
<evidence type="ECO:0000256" key="7">
    <source>
        <dbReference type="SAM" id="Phobius"/>
    </source>
</evidence>
<dbReference type="EMBL" id="PNHQ01000009">
    <property type="protein sequence ID" value="PMC79785.1"/>
    <property type="molecule type" value="Genomic_DNA"/>
</dbReference>
<keyword evidence="3" id="KW-0813">Transport</keyword>
<accession>A0A2N6UE26</accession>
<evidence type="ECO:0000313" key="11">
    <source>
        <dbReference type="Proteomes" id="UP000235701"/>
    </source>
</evidence>
<evidence type="ECO:0000259" key="8">
    <source>
        <dbReference type="Pfam" id="PF01545"/>
    </source>
</evidence>
<evidence type="ECO:0000256" key="2">
    <source>
        <dbReference type="ARBA" id="ARBA00008114"/>
    </source>
</evidence>
<dbReference type="GO" id="GO:0016020">
    <property type="term" value="C:membrane"/>
    <property type="evidence" value="ECO:0007669"/>
    <property type="project" value="UniProtKB-SubCell"/>
</dbReference>
<dbReference type="SUPFAM" id="SSF160240">
    <property type="entry name" value="Cation efflux protein cytoplasmic domain-like"/>
    <property type="match status" value="1"/>
</dbReference>
<feature type="transmembrane region" description="Helical" evidence="7">
    <location>
        <begin position="89"/>
        <end position="108"/>
    </location>
</feature>
<evidence type="ECO:0000256" key="1">
    <source>
        <dbReference type="ARBA" id="ARBA00004141"/>
    </source>
</evidence>
<dbReference type="InterPro" id="IPR027470">
    <property type="entry name" value="Cation_efflux_CTD"/>
</dbReference>
<sequence length="301" mass="33105">MNKQNFSPKQQSNTTKSTQHYARRGIYLSIVTYIIISTTKLIVGYSFNSDAVFADGLNNFTDSFTSIVLLVGMILSQRPADHNHRYGHYKIETLTTLIMSFVILYIGITVTIDSTTALINQEYATPTVINAIVGLSSGFIMSGVFWYNNRLGKRLNSPSLKASAKDNLSDALTSFATALSVVLSRTGIVWLDGAMAIVVGLIIIKSGYDIFKESAFSLSDGFPQEALTTYRDIVEKIPGVQAVSDIRGRNYGANVYIDITILVDPNISVQAGHDITERVEIVLQDTQNVTATDVHVEPFKQ</sequence>
<dbReference type="InterPro" id="IPR036837">
    <property type="entry name" value="Cation_efflux_CTD_sf"/>
</dbReference>
<dbReference type="Gene3D" id="1.20.1510.10">
    <property type="entry name" value="Cation efflux protein transmembrane domain"/>
    <property type="match status" value="1"/>
</dbReference>
<dbReference type="GO" id="GO:0008324">
    <property type="term" value="F:monoatomic cation transmembrane transporter activity"/>
    <property type="evidence" value="ECO:0007669"/>
    <property type="project" value="InterPro"/>
</dbReference>
<organism evidence="10 11">
    <name type="scientific">Aerococcus viridans</name>
    <dbReference type="NCBI Taxonomy" id="1377"/>
    <lineage>
        <taxon>Bacteria</taxon>
        <taxon>Bacillati</taxon>
        <taxon>Bacillota</taxon>
        <taxon>Bacilli</taxon>
        <taxon>Lactobacillales</taxon>
        <taxon>Aerococcaceae</taxon>
        <taxon>Aerococcus</taxon>
    </lineage>
</organism>
<feature type="transmembrane region" description="Helical" evidence="7">
    <location>
        <begin position="59"/>
        <end position="77"/>
    </location>
</feature>
<dbReference type="OrthoDB" id="9806522at2"/>
<dbReference type="AlphaFoldDB" id="A0A2N6UE26"/>
<proteinExistence type="inferred from homology"/>
<dbReference type="Pfam" id="PF16916">
    <property type="entry name" value="ZT_dimer"/>
    <property type="match status" value="1"/>
</dbReference>
<comment type="caution">
    <text evidence="10">The sequence shown here is derived from an EMBL/GenBank/DDBJ whole genome shotgun (WGS) entry which is preliminary data.</text>
</comment>
<dbReference type="PANTHER" id="PTHR43840:SF50">
    <property type="entry name" value="MANGANESE EFFLUX SYSTEM PROTEIN MNES"/>
    <property type="match status" value="1"/>
</dbReference>
<comment type="subcellular location">
    <subcellularLocation>
        <location evidence="1">Membrane</location>
        <topology evidence="1">Multi-pass membrane protein</topology>
    </subcellularLocation>
</comment>
<dbReference type="InterPro" id="IPR050291">
    <property type="entry name" value="CDF_Transporter"/>
</dbReference>
<evidence type="ECO:0000259" key="9">
    <source>
        <dbReference type="Pfam" id="PF16916"/>
    </source>
</evidence>
<dbReference type="FunFam" id="1.20.1510.10:FF:000006">
    <property type="entry name" value="Divalent cation efflux transporter"/>
    <property type="match status" value="1"/>
</dbReference>
<dbReference type="InterPro" id="IPR002524">
    <property type="entry name" value="Cation_efflux"/>
</dbReference>
<name>A0A2N6UE26_9LACT</name>
<reference evidence="10 11" key="1">
    <citation type="submission" date="2017-09" db="EMBL/GenBank/DDBJ databases">
        <title>Bacterial strain isolated from the female urinary microbiota.</title>
        <authorList>
            <person name="Thomas-White K."/>
            <person name="Kumar N."/>
            <person name="Forster S."/>
            <person name="Putonti C."/>
            <person name="Lawley T."/>
            <person name="Wolfe A.J."/>
        </authorList>
    </citation>
    <scope>NUCLEOTIDE SEQUENCE [LARGE SCALE GENOMIC DNA]</scope>
    <source>
        <strain evidence="10 11">UMB0240</strain>
    </source>
</reference>
<protein>
    <submittedName>
        <fullName evidence="10">Cation transporter</fullName>
    </submittedName>
</protein>
<keyword evidence="5 7" id="KW-1133">Transmembrane helix</keyword>
<dbReference type="Gene3D" id="3.30.70.1350">
    <property type="entry name" value="Cation efflux protein, cytoplasmic domain"/>
    <property type="match status" value="1"/>
</dbReference>
<feature type="transmembrane region" description="Helical" evidence="7">
    <location>
        <begin position="128"/>
        <end position="147"/>
    </location>
</feature>